<reference evidence="3 4" key="1">
    <citation type="submission" date="2018-05" db="EMBL/GenBank/DDBJ databases">
        <title>Streptomyces venezuelae.</title>
        <authorList>
            <person name="Kim W."/>
            <person name="Lee N."/>
            <person name="Cho B.-K."/>
        </authorList>
    </citation>
    <scope>NUCLEOTIDE SEQUENCE [LARGE SCALE GENOMIC DNA]</scope>
    <source>
        <strain evidence="3 4">ATCC 14584</strain>
    </source>
</reference>
<evidence type="ECO:0000313" key="4">
    <source>
        <dbReference type="Proteomes" id="UP000322927"/>
    </source>
</evidence>
<organism evidence="3 4">
    <name type="scientific">Streptomyces venezuelae</name>
    <dbReference type="NCBI Taxonomy" id="54571"/>
    <lineage>
        <taxon>Bacteria</taxon>
        <taxon>Bacillati</taxon>
        <taxon>Actinomycetota</taxon>
        <taxon>Actinomycetes</taxon>
        <taxon>Kitasatosporales</taxon>
        <taxon>Streptomycetaceae</taxon>
        <taxon>Streptomyces</taxon>
    </lineage>
</organism>
<protein>
    <recommendedName>
        <fullName evidence="5">Secreted protein</fullName>
    </recommendedName>
</protein>
<evidence type="ECO:0000256" key="2">
    <source>
        <dbReference type="SAM" id="SignalP"/>
    </source>
</evidence>
<dbReference type="Proteomes" id="UP000322927">
    <property type="component" value="Chromosome"/>
</dbReference>
<evidence type="ECO:0008006" key="5">
    <source>
        <dbReference type="Google" id="ProtNLM"/>
    </source>
</evidence>
<dbReference type="AlphaFoldDB" id="A0A5P2BR61"/>
<gene>
    <name evidence="3" type="ORF">DEJ48_02730</name>
</gene>
<feature type="compositionally biased region" description="Low complexity" evidence="1">
    <location>
        <begin position="29"/>
        <end position="49"/>
    </location>
</feature>
<dbReference type="RefSeq" id="WP_150214114.1">
    <property type="nucleotide sequence ID" value="NZ_CP029192.1"/>
</dbReference>
<feature type="compositionally biased region" description="Polar residues" evidence="1">
    <location>
        <begin position="50"/>
        <end position="59"/>
    </location>
</feature>
<evidence type="ECO:0000313" key="3">
    <source>
        <dbReference type="EMBL" id="QES32460.1"/>
    </source>
</evidence>
<keyword evidence="2" id="KW-0732">Signal</keyword>
<dbReference type="EMBL" id="CP029192">
    <property type="protein sequence ID" value="QES32460.1"/>
    <property type="molecule type" value="Genomic_DNA"/>
</dbReference>
<feature type="chain" id="PRO_5024794534" description="Secreted protein" evidence="2">
    <location>
        <begin position="31"/>
        <end position="121"/>
    </location>
</feature>
<proteinExistence type="predicted"/>
<feature type="region of interest" description="Disordered" evidence="1">
    <location>
        <begin position="29"/>
        <end position="59"/>
    </location>
</feature>
<sequence>MSGVSRRALLGYSGSAAAGAALASAGTAQAADPAPAKADGADKSAAGAQTVETADGTQFTGSTSIGDIDAMMDISFSIRIENAPAAKQISPLEIAEALNKLAASRGWPRVTFYYQTSAALN</sequence>
<evidence type="ECO:0000256" key="1">
    <source>
        <dbReference type="SAM" id="MobiDB-lite"/>
    </source>
</evidence>
<dbReference type="PROSITE" id="PS51318">
    <property type="entry name" value="TAT"/>
    <property type="match status" value="1"/>
</dbReference>
<accession>A0A5P2BR61</accession>
<feature type="signal peptide" evidence="2">
    <location>
        <begin position="1"/>
        <end position="30"/>
    </location>
</feature>
<name>A0A5P2BR61_STRVZ</name>
<dbReference type="OrthoDB" id="4336337at2"/>
<dbReference type="InterPro" id="IPR006311">
    <property type="entry name" value="TAT_signal"/>
</dbReference>